<organism evidence="1">
    <name type="scientific">Rhizophora mucronata</name>
    <name type="common">Asiatic mangrove</name>
    <dbReference type="NCBI Taxonomy" id="61149"/>
    <lineage>
        <taxon>Eukaryota</taxon>
        <taxon>Viridiplantae</taxon>
        <taxon>Streptophyta</taxon>
        <taxon>Embryophyta</taxon>
        <taxon>Tracheophyta</taxon>
        <taxon>Spermatophyta</taxon>
        <taxon>Magnoliopsida</taxon>
        <taxon>eudicotyledons</taxon>
        <taxon>Gunneridae</taxon>
        <taxon>Pentapetalae</taxon>
        <taxon>rosids</taxon>
        <taxon>fabids</taxon>
        <taxon>Malpighiales</taxon>
        <taxon>Rhizophoraceae</taxon>
        <taxon>Rhizophora</taxon>
    </lineage>
</organism>
<dbReference type="EMBL" id="GGEC01058347">
    <property type="protein sequence ID" value="MBX38831.1"/>
    <property type="molecule type" value="Transcribed_RNA"/>
</dbReference>
<evidence type="ECO:0000313" key="1">
    <source>
        <dbReference type="EMBL" id="MBX38831.1"/>
    </source>
</evidence>
<protein>
    <submittedName>
        <fullName evidence="1">Uncharacterized protein</fullName>
    </submittedName>
</protein>
<name>A0A2P2N8M3_RHIMU</name>
<reference evidence="1" key="1">
    <citation type="submission" date="2018-02" db="EMBL/GenBank/DDBJ databases">
        <title>Rhizophora mucronata_Transcriptome.</title>
        <authorList>
            <person name="Meera S.P."/>
            <person name="Sreeshan A."/>
            <person name="Augustine A."/>
        </authorList>
    </citation>
    <scope>NUCLEOTIDE SEQUENCE</scope>
    <source>
        <tissue evidence="1">Leaf</tissue>
    </source>
</reference>
<proteinExistence type="predicted"/>
<dbReference type="AlphaFoldDB" id="A0A2P2N8M3"/>
<accession>A0A2P2N8M3</accession>
<sequence>MPVCSYFSFQSLFLIFYTTSSSYAKIRSWMCL</sequence>